<dbReference type="EMBL" id="HACG01018494">
    <property type="protein sequence ID" value="CEK65359.1"/>
    <property type="molecule type" value="Transcribed_RNA"/>
</dbReference>
<accession>A0A0B6Z9S6</accession>
<keyword evidence="1" id="KW-0812">Transmembrane</keyword>
<name>A0A0B6Z9S6_9EUPU</name>
<keyword evidence="1" id="KW-1133">Transmembrane helix</keyword>
<dbReference type="AlphaFoldDB" id="A0A0B6Z9S6"/>
<proteinExistence type="predicted"/>
<organism evidence="2">
    <name type="scientific">Arion vulgaris</name>
    <dbReference type="NCBI Taxonomy" id="1028688"/>
    <lineage>
        <taxon>Eukaryota</taxon>
        <taxon>Metazoa</taxon>
        <taxon>Spiralia</taxon>
        <taxon>Lophotrochozoa</taxon>
        <taxon>Mollusca</taxon>
        <taxon>Gastropoda</taxon>
        <taxon>Heterobranchia</taxon>
        <taxon>Euthyneura</taxon>
        <taxon>Panpulmonata</taxon>
        <taxon>Eupulmonata</taxon>
        <taxon>Stylommatophora</taxon>
        <taxon>Helicina</taxon>
        <taxon>Arionoidea</taxon>
        <taxon>Arionidae</taxon>
        <taxon>Arion</taxon>
    </lineage>
</organism>
<reference evidence="2" key="1">
    <citation type="submission" date="2014-12" db="EMBL/GenBank/DDBJ databases">
        <title>Insight into the proteome of Arion vulgaris.</title>
        <authorList>
            <person name="Aradska J."/>
            <person name="Bulat T."/>
            <person name="Smidak R."/>
            <person name="Sarate P."/>
            <person name="Gangsoo J."/>
            <person name="Sialana F."/>
            <person name="Bilban M."/>
            <person name="Lubec G."/>
        </authorList>
    </citation>
    <scope>NUCLEOTIDE SEQUENCE</scope>
    <source>
        <tissue evidence="2">Skin</tissue>
    </source>
</reference>
<feature type="non-terminal residue" evidence="2">
    <location>
        <position position="1"/>
    </location>
</feature>
<gene>
    <name evidence="2" type="primary">ORF54789</name>
</gene>
<evidence type="ECO:0000313" key="2">
    <source>
        <dbReference type="EMBL" id="CEK65359.1"/>
    </source>
</evidence>
<protein>
    <submittedName>
        <fullName evidence="2">Uncharacterized protein</fullName>
    </submittedName>
</protein>
<sequence length="110" mass="12626">QQTCFFVFLFLQEETSDKDTINSQYQGSICQIVSQPQQECKSSLEKTTDLTTNIEDCTVSHLMRNKLKIGATRSSRNMKIVAKKLNIISCTLCFLGWISVTLWYLIMTVF</sequence>
<feature type="transmembrane region" description="Helical" evidence="1">
    <location>
        <begin position="85"/>
        <end position="106"/>
    </location>
</feature>
<keyword evidence="1" id="KW-0472">Membrane</keyword>
<evidence type="ECO:0000256" key="1">
    <source>
        <dbReference type="SAM" id="Phobius"/>
    </source>
</evidence>